<name>A0AAE1Y1Y1_9LAMI</name>
<keyword evidence="10" id="KW-1185">Reference proteome</keyword>
<organism evidence="9 10">
    <name type="scientific">Sesamum alatum</name>
    <dbReference type="NCBI Taxonomy" id="300844"/>
    <lineage>
        <taxon>Eukaryota</taxon>
        <taxon>Viridiplantae</taxon>
        <taxon>Streptophyta</taxon>
        <taxon>Embryophyta</taxon>
        <taxon>Tracheophyta</taxon>
        <taxon>Spermatophyta</taxon>
        <taxon>Magnoliopsida</taxon>
        <taxon>eudicotyledons</taxon>
        <taxon>Gunneridae</taxon>
        <taxon>Pentapetalae</taxon>
        <taxon>asterids</taxon>
        <taxon>lamiids</taxon>
        <taxon>Lamiales</taxon>
        <taxon>Pedaliaceae</taxon>
        <taxon>Sesamum</taxon>
    </lineage>
</organism>
<dbReference type="InterPro" id="IPR029044">
    <property type="entry name" value="Nucleotide-diphossugar_trans"/>
</dbReference>
<dbReference type="PANTHER" id="PTHR13301">
    <property type="entry name" value="X-BOX TRANSCRIPTION FACTOR-RELATED"/>
    <property type="match status" value="1"/>
</dbReference>
<dbReference type="GO" id="GO:0030244">
    <property type="term" value="P:cellulose biosynthetic process"/>
    <property type="evidence" value="ECO:0007669"/>
    <property type="project" value="InterPro"/>
</dbReference>
<evidence type="ECO:0000256" key="7">
    <source>
        <dbReference type="ARBA" id="ARBA00023316"/>
    </source>
</evidence>
<feature type="binding site" evidence="8">
    <location>
        <position position="84"/>
    </location>
    <ligand>
        <name>UDP-alpha-D-glucose</name>
        <dbReference type="ChEBI" id="CHEBI:58885"/>
    </ligand>
</feature>
<keyword evidence="7" id="KW-0961">Cell wall biogenesis/degradation</keyword>
<dbReference type="GO" id="GO:0016760">
    <property type="term" value="F:cellulose synthase (UDP-forming) activity"/>
    <property type="evidence" value="ECO:0007669"/>
    <property type="project" value="InterPro"/>
</dbReference>
<keyword evidence="4" id="KW-0812">Transmembrane</keyword>
<keyword evidence="5" id="KW-1133">Transmembrane helix</keyword>
<accession>A0AAE1Y1Y1</accession>
<comment type="subcellular location">
    <subcellularLocation>
        <location evidence="1">Endomembrane system</location>
        <topology evidence="1">Multi-pass membrane protein</topology>
    </subcellularLocation>
</comment>
<proteinExistence type="predicted"/>
<dbReference type="Pfam" id="PF03552">
    <property type="entry name" value="Cellulose_synt"/>
    <property type="match status" value="1"/>
</dbReference>
<dbReference type="Proteomes" id="UP001293254">
    <property type="component" value="Unassembled WGS sequence"/>
</dbReference>
<evidence type="ECO:0000256" key="8">
    <source>
        <dbReference type="PIRSR" id="PIRSR605150-2"/>
    </source>
</evidence>
<evidence type="ECO:0000256" key="3">
    <source>
        <dbReference type="ARBA" id="ARBA00022679"/>
    </source>
</evidence>
<keyword evidence="2" id="KW-0328">Glycosyltransferase</keyword>
<keyword evidence="3" id="KW-0808">Transferase</keyword>
<evidence type="ECO:0000256" key="1">
    <source>
        <dbReference type="ARBA" id="ARBA00004127"/>
    </source>
</evidence>
<reference evidence="9" key="1">
    <citation type="submission" date="2020-06" db="EMBL/GenBank/DDBJ databases">
        <authorList>
            <person name="Li T."/>
            <person name="Hu X."/>
            <person name="Zhang T."/>
            <person name="Song X."/>
            <person name="Zhang H."/>
            <person name="Dai N."/>
            <person name="Sheng W."/>
            <person name="Hou X."/>
            <person name="Wei L."/>
        </authorList>
    </citation>
    <scope>NUCLEOTIDE SEQUENCE</scope>
    <source>
        <strain evidence="9">3651</strain>
        <tissue evidence="9">Leaf</tissue>
    </source>
</reference>
<dbReference type="Gene3D" id="3.90.550.10">
    <property type="entry name" value="Spore Coat Polysaccharide Biosynthesis Protein SpsA, Chain A"/>
    <property type="match status" value="1"/>
</dbReference>
<evidence type="ECO:0000256" key="2">
    <source>
        <dbReference type="ARBA" id="ARBA00022676"/>
    </source>
</evidence>
<evidence type="ECO:0000256" key="5">
    <source>
        <dbReference type="ARBA" id="ARBA00022989"/>
    </source>
</evidence>
<evidence type="ECO:0000313" key="9">
    <source>
        <dbReference type="EMBL" id="KAK4421724.1"/>
    </source>
</evidence>
<evidence type="ECO:0000256" key="6">
    <source>
        <dbReference type="ARBA" id="ARBA00023136"/>
    </source>
</evidence>
<comment type="caution">
    <text evidence="9">The sequence shown here is derived from an EMBL/GenBank/DDBJ whole genome shotgun (WGS) entry which is preliminary data.</text>
</comment>
<dbReference type="GO" id="GO:0012505">
    <property type="term" value="C:endomembrane system"/>
    <property type="evidence" value="ECO:0007669"/>
    <property type="project" value="UniProtKB-SubCell"/>
</dbReference>
<dbReference type="GO" id="GO:0071555">
    <property type="term" value="P:cell wall organization"/>
    <property type="evidence" value="ECO:0007669"/>
    <property type="project" value="UniProtKB-KW"/>
</dbReference>
<reference evidence="9" key="2">
    <citation type="journal article" date="2024" name="Plant">
        <title>Genomic evolution and insights into agronomic trait innovations of Sesamum species.</title>
        <authorList>
            <person name="Miao H."/>
            <person name="Wang L."/>
            <person name="Qu L."/>
            <person name="Liu H."/>
            <person name="Sun Y."/>
            <person name="Le M."/>
            <person name="Wang Q."/>
            <person name="Wei S."/>
            <person name="Zheng Y."/>
            <person name="Lin W."/>
            <person name="Duan Y."/>
            <person name="Cao H."/>
            <person name="Xiong S."/>
            <person name="Wang X."/>
            <person name="Wei L."/>
            <person name="Li C."/>
            <person name="Ma Q."/>
            <person name="Ju M."/>
            <person name="Zhao R."/>
            <person name="Li G."/>
            <person name="Mu C."/>
            <person name="Tian Q."/>
            <person name="Mei H."/>
            <person name="Zhang T."/>
            <person name="Gao T."/>
            <person name="Zhang H."/>
        </authorList>
    </citation>
    <scope>NUCLEOTIDE SEQUENCE</scope>
    <source>
        <strain evidence="9">3651</strain>
    </source>
</reference>
<evidence type="ECO:0000256" key="4">
    <source>
        <dbReference type="ARBA" id="ARBA00022692"/>
    </source>
</evidence>
<dbReference type="InterPro" id="IPR005150">
    <property type="entry name" value="Cellulose_synth"/>
</dbReference>
<feature type="binding site" evidence="8">
    <location>
        <position position="55"/>
    </location>
    <ligand>
        <name>UDP-alpha-D-glucose</name>
        <dbReference type="ChEBI" id="CHEBI:58885"/>
    </ligand>
</feature>
<dbReference type="GO" id="GO:0016020">
    <property type="term" value="C:membrane"/>
    <property type="evidence" value="ECO:0007669"/>
    <property type="project" value="InterPro"/>
</dbReference>
<protein>
    <submittedName>
        <fullName evidence="9">Cellulose synthase-like protein D1</fullName>
    </submittedName>
</protein>
<gene>
    <name evidence="9" type="ORF">Salat_2123000</name>
</gene>
<sequence>MIAQIVYTVWHISNPNRNAMWLLILTYSQRKIQDALSLDLPGVDVFVTIIDPDREPPIVSANTILSAIAVDYPVEKVSIYLLDDGGSILTFEAMAEAVKFAEHNIEPRNPESYFNLKKDPIKDKKQPDFVKDRQWIKREYAEFKVRINGLPANIRKRRERHNKEEEFKERKTIMDKNDGALPPTKIEVTKATSMADGTHWPGTWNDSTTIIQRETIPRFYR</sequence>
<evidence type="ECO:0000313" key="10">
    <source>
        <dbReference type="Proteomes" id="UP001293254"/>
    </source>
</evidence>
<dbReference type="AlphaFoldDB" id="A0AAE1Y1Y1"/>
<keyword evidence="6" id="KW-0472">Membrane</keyword>
<dbReference type="EMBL" id="JACGWO010000008">
    <property type="protein sequence ID" value="KAK4421724.1"/>
    <property type="molecule type" value="Genomic_DNA"/>
</dbReference>